<reference evidence="2" key="1">
    <citation type="submission" date="2016-10" db="EMBL/GenBank/DDBJ databases">
        <authorList>
            <person name="Varghese N."/>
            <person name="Submissions S."/>
        </authorList>
    </citation>
    <scope>NUCLEOTIDE SEQUENCE [LARGE SCALE GENOMIC DNA]</scope>
    <source>
        <strain evidence="2">DSM 11593</strain>
    </source>
</reference>
<sequence>MIPHLADGAQGLRRRSAMVARLGRITRPDPGKGRPGHLTCTPHAAAFPLPGEARYPAFKRHVPERLFYVLPALMWLALSLRYRSLTLPTAANPGMEAGGLWGESKSQGLDQFGPEGRARLARFARVRCDGAGAPPTRQALAALAQQGLGLPIVAKPDRGYQGWGVRLIQTEGELGAYLAVQPAGTTILLQELVDLPGEAGVFYLRHPDQDRGRIVSMAFVHPPHVIGDGRRSVAQLVQADKILRPNSAIYRDRHPESWETVPRAGAVHILTNARSARLGAVYRDALPLVTPRLQAVIDEISREIPDFHFGRFDLRFRSAEDLGRGEFKILELNGAGAEMLHIWEGRGTLRRAYRALWQQYRWLFAIGDAMRRRGARPVGLRGMIRLQRQQEALRRIYPSSS</sequence>
<evidence type="ECO:0000313" key="1">
    <source>
        <dbReference type="EMBL" id="SEH68487.1"/>
    </source>
</evidence>
<gene>
    <name evidence="1" type="ORF">SAMN04488075_0776</name>
</gene>
<keyword evidence="2" id="KW-1185">Reference proteome</keyword>
<dbReference type="SUPFAM" id="SSF56059">
    <property type="entry name" value="Glutathione synthetase ATP-binding domain-like"/>
    <property type="match status" value="1"/>
</dbReference>
<evidence type="ECO:0000313" key="2">
    <source>
        <dbReference type="Proteomes" id="UP000199125"/>
    </source>
</evidence>
<dbReference type="STRING" id="65735.SAMN04488075_0776"/>
<dbReference type="Proteomes" id="UP000199125">
    <property type="component" value="Unassembled WGS sequence"/>
</dbReference>
<evidence type="ECO:0008006" key="3">
    <source>
        <dbReference type="Google" id="ProtNLM"/>
    </source>
</evidence>
<accession>A0A1H6K0N2</accession>
<protein>
    <recommendedName>
        <fullName evidence="3">ATP-grasp domain-containing protein</fullName>
    </recommendedName>
</protein>
<dbReference type="AlphaFoldDB" id="A0A1H6K0N2"/>
<dbReference type="EMBL" id="FNXG01000001">
    <property type="protein sequence ID" value="SEH68487.1"/>
    <property type="molecule type" value="Genomic_DNA"/>
</dbReference>
<name>A0A1H6K0N2_9RHOB</name>
<organism evidence="1 2">
    <name type="scientific">Paracoccus alkenifer</name>
    <dbReference type="NCBI Taxonomy" id="65735"/>
    <lineage>
        <taxon>Bacteria</taxon>
        <taxon>Pseudomonadati</taxon>
        <taxon>Pseudomonadota</taxon>
        <taxon>Alphaproteobacteria</taxon>
        <taxon>Rhodobacterales</taxon>
        <taxon>Paracoccaceae</taxon>
        <taxon>Paracoccus</taxon>
    </lineage>
</organism>
<proteinExistence type="predicted"/>